<feature type="region of interest" description="Disordered" evidence="1">
    <location>
        <begin position="95"/>
        <end position="164"/>
    </location>
</feature>
<dbReference type="AlphaFoldDB" id="A0A3P6U157"/>
<dbReference type="Gene3D" id="1.20.1070.10">
    <property type="entry name" value="Rhodopsin 7-helix transmembrane proteins"/>
    <property type="match status" value="1"/>
</dbReference>
<feature type="compositionally biased region" description="Polar residues" evidence="1">
    <location>
        <begin position="35"/>
        <end position="63"/>
    </location>
</feature>
<feature type="compositionally biased region" description="Basic and acidic residues" evidence="1">
    <location>
        <begin position="146"/>
        <end position="164"/>
    </location>
</feature>
<dbReference type="Proteomes" id="UP000271889">
    <property type="component" value="Unassembled WGS sequence"/>
</dbReference>
<accession>A0A3P6U157</accession>
<feature type="non-terminal residue" evidence="2">
    <location>
        <position position="1"/>
    </location>
</feature>
<dbReference type="OrthoDB" id="10071887at2759"/>
<evidence type="ECO:0000256" key="1">
    <source>
        <dbReference type="SAM" id="MobiDB-lite"/>
    </source>
</evidence>
<evidence type="ECO:0000313" key="2">
    <source>
        <dbReference type="EMBL" id="VDK84840.1"/>
    </source>
</evidence>
<dbReference type="EMBL" id="UYRV01030511">
    <property type="protein sequence ID" value="VDK84840.1"/>
    <property type="molecule type" value="Genomic_DNA"/>
</dbReference>
<keyword evidence="3" id="KW-1185">Reference proteome</keyword>
<evidence type="ECO:0000313" key="3">
    <source>
        <dbReference type="Proteomes" id="UP000271889"/>
    </source>
</evidence>
<protein>
    <recommendedName>
        <fullName evidence="4">G-protein coupled receptors family 1 profile domain-containing protein</fullName>
    </recommendedName>
</protein>
<reference evidence="2 3" key="1">
    <citation type="submission" date="2018-11" db="EMBL/GenBank/DDBJ databases">
        <authorList>
            <consortium name="Pathogen Informatics"/>
        </authorList>
    </citation>
    <scope>NUCLEOTIDE SEQUENCE [LARGE SCALE GENOMIC DNA]</scope>
</reference>
<feature type="compositionally biased region" description="Basic and acidic residues" evidence="1">
    <location>
        <begin position="95"/>
        <end position="123"/>
    </location>
</feature>
<name>A0A3P6U157_CYLGO</name>
<proteinExistence type="predicted"/>
<evidence type="ECO:0008006" key="4">
    <source>
        <dbReference type="Google" id="ProtNLM"/>
    </source>
</evidence>
<sequence length="203" mass="22567">AQVVNVDDTSLSSSLYAGKKKNPSPPLTPIPANDETISGETQTENSPRSGSVRARSQATDRPTCDTYTVTYARSHWSVAYRNQAIPGIDRVKRRSDLMRRESSRKSRSDCRVDHAGDVDRQPSVKDAASPAKNGRFTKIGNAISANDRKSEKERKKNERKQEGKAAKTLSAILAAFIVTWTPYNGTMSHFSLVFEFFLILVFQ</sequence>
<feature type="region of interest" description="Disordered" evidence="1">
    <location>
        <begin position="1"/>
        <end position="63"/>
    </location>
</feature>
<organism evidence="2 3">
    <name type="scientific">Cylicostephanus goldi</name>
    <name type="common">Nematode worm</name>
    <dbReference type="NCBI Taxonomy" id="71465"/>
    <lineage>
        <taxon>Eukaryota</taxon>
        <taxon>Metazoa</taxon>
        <taxon>Ecdysozoa</taxon>
        <taxon>Nematoda</taxon>
        <taxon>Chromadorea</taxon>
        <taxon>Rhabditida</taxon>
        <taxon>Rhabditina</taxon>
        <taxon>Rhabditomorpha</taxon>
        <taxon>Strongyloidea</taxon>
        <taxon>Strongylidae</taxon>
        <taxon>Cylicostephanus</taxon>
    </lineage>
</organism>
<gene>
    <name evidence="2" type="ORF">CGOC_LOCUS8360</name>
</gene>